<protein>
    <submittedName>
        <fullName evidence="1">Uncharacterized protein</fullName>
    </submittedName>
</protein>
<dbReference type="Proteomes" id="UP000221250">
    <property type="component" value="Segment"/>
</dbReference>
<reference evidence="1 2" key="1">
    <citation type="submission" date="2017-01" db="EMBL/GenBank/DDBJ databases">
        <authorList>
            <person name="Mah S.A."/>
            <person name="Swanson W.J."/>
            <person name="Moy G.W."/>
            <person name="Vacquier V.D."/>
        </authorList>
    </citation>
    <scope>NUCLEOTIDE SEQUENCE [LARGE SCALE GENOMIC DNA]</scope>
</reference>
<sequence>MPLINLNLNTGVASTSATKAQVALAKELFGTKGEAIVKRLEDLHKIKELNTDTKVLPVLDLLKTDSAQVAAFKKTAGGKSTITGVRALVQAKTLVQIVNALRQIKAPRASKTGLKGTATPTARTKTPGKPVVAARTNTQKDLPKVNIASISPKFMNTVSQAQIDSIAAQISEATGLEFAGLPVQNANGQSSPWHFVALNPNGRYVSVSIDPPFHFNEYSSSSDWSVSAETKGGKFAFGSPMRKPTAAALAKEVRAVVGKTSSVINKVKAVDMPKTYKITELRNMTHTQRVTFTKKLAQVLGADSLVYGIDNSGESFKSKPGEEWEIDGHVGTNSLHISFDDPYNGTDKGKWIITPGDGSDSKSFTANDFDGMRAFIHNKKRK</sequence>
<evidence type="ECO:0000313" key="2">
    <source>
        <dbReference type="Proteomes" id="UP000221250"/>
    </source>
</evidence>
<evidence type="ECO:0000313" key="1">
    <source>
        <dbReference type="EMBL" id="AQT28648.1"/>
    </source>
</evidence>
<gene>
    <name evidence="1" type="ORF">YOLOSWAG_169</name>
</gene>
<keyword evidence="2" id="KW-1185">Reference proteome</keyword>
<organism evidence="1 2">
    <name type="scientific">Erwinia phage vB_EamM_Yoloswag</name>
    <dbReference type="NCBI Taxonomy" id="1958956"/>
    <lineage>
        <taxon>Viruses</taxon>
        <taxon>Duplodnaviria</taxon>
        <taxon>Heunggongvirae</taxon>
        <taxon>Uroviricota</taxon>
        <taxon>Caudoviricetes</taxon>
        <taxon>Yoloswagvirus</taxon>
        <taxon>Yoloswagvirus yoloswag</taxon>
    </lineage>
</organism>
<dbReference type="EMBL" id="KY448244">
    <property type="protein sequence ID" value="AQT28648.1"/>
    <property type="molecule type" value="Genomic_DNA"/>
</dbReference>
<proteinExistence type="predicted"/>
<name>A0A1S6L391_9CAUD</name>
<accession>A0A1S6L391</accession>